<dbReference type="RefSeq" id="WP_390318709.1">
    <property type="nucleotide sequence ID" value="NZ_JBHSPB010000014.1"/>
</dbReference>
<evidence type="ECO:0000256" key="2">
    <source>
        <dbReference type="SAM" id="Phobius"/>
    </source>
</evidence>
<sequence>MGGRRTETLGEQAWGRGAQPRPATRASARVPGQRAGRRPSAETHRTPARRAAARERVPHSGARILTAAVLLVAGAVADESSGDGLGWIFALAAAAAALTAALACPRTRTWWAFAAPPLAIAVVAVAAQLLAGSSAHGRGSAMAVGVHWAIDSFPAMAAAEVAVLVVVTLRAVAGRGGRGGHA</sequence>
<feature type="transmembrane region" description="Helical" evidence="2">
    <location>
        <begin position="60"/>
        <end position="78"/>
    </location>
</feature>
<evidence type="ECO:0000259" key="3">
    <source>
        <dbReference type="Pfam" id="PF20177"/>
    </source>
</evidence>
<comment type="caution">
    <text evidence="4">The sequence shown here is derived from an EMBL/GenBank/DDBJ whole genome shotgun (WGS) entry which is preliminary data.</text>
</comment>
<feature type="transmembrane region" description="Helical" evidence="2">
    <location>
        <begin position="152"/>
        <end position="173"/>
    </location>
</feature>
<feature type="transmembrane region" description="Helical" evidence="2">
    <location>
        <begin position="84"/>
        <end position="103"/>
    </location>
</feature>
<keyword evidence="2" id="KW-1133">Transmembrane helix</keyword>
<evidence type="ECO:0000256" key="1">
    <source>
        <dbReference type="SAM" id="MobiDB-lite"/>
    </source>
</evidence>
<feature type="transmembrane region" description="Helical" evidence="2">
    <location>
        <begin position="110"/>
        <end position="132"/>
    </location>
</feature>
<name>A0ABW0Z254_9ACTN</name>
<protein>
    <submittedName>
        <fullName evidence="4">DUF6542 domain-containing protein</fullName>
    </submittedName>
</protein>
<dbReference type="EMBL" id="JBHSPB010000014">
    <property type="protein sequence ID" value="MFC5722909.1"/>
    <property type="molecule type" value="Genomic_DNA"/>
</dbReference>
<dbReference type="Pfam" id="PF20177">
    <property type="entry name" value="DUF6542"/>
    <property type="match status" value="1"/>
</dbReference>
<keyword evidence="5" id="KW-1185">Reference proteome</keyword>
<evidence type="ECO:0000313" key="5">
    <source>
        <dbReference type="Proteomes" id="UP001596083"/>
    </source>
</evidence>
<organism evidence="4 5">
    <name type="scientific">Streptomyces gamaensis</name>
    <dbReference type="NCBI Taxonomy" id="1763542"/>
    <lineage>
        <taxon>Bacteria</taxon>
        <taxon>Bacillati</taxon>
        <taxon>Actinomycetota</taxon>
        <taxon>Actinomycetes</taxon>
        <taxon>Kitasatosporales</taxon>
        <taxon>Streptomycetaceae</taxon>
        <taxon>Streptomyces</taxon>
    </lineage>
</organism>
<keyword evidence="2" id="KW-0472">Membrane</keyword>
<evidence type="ECO:0000313" key="4">
    <source>
        <dbReference type="EMBL" id="MFC5722909.1"/>
    </source>
</evidence>
<accession>A0ABW0Z254</accession>
<reference evidence="5" key="1">
    <citation type="journal article" date="2019" name="Int. J. Syst. Evol. Microbiol.">
        <title>The Global Catalogue of Microorganisms (GCM) 10K type strain sequencing project: providing services to taxonomists for standard genome sequencing and annotation.</title>
        <authorList>
            <consortium name="The Broad Institute Genomics Platform"/>
            <consortium name="The Broad Institute Genome Sequencing Center for Infectious Disease"/>
            <person name="Wu L."/>
            <person name="Ma J."/>
        </authorList>
    </citation>
    <scope>NUCLEOTIDE SEQUENCE [LARGE SCALE GENOMIC DNA]</scope>
    <source>
        <strain evidence="5">CGMCC 4.7304</strain>
    </source>
</reference>
<gene>
    <name evidence="4" type="ORF">ACFP1Z_22335</name>
</gene>
<proteinExistence type="predicted"/>
<keyword evidence="2" id="KW-0812">Transmembrane</keyword>
<feature type="region of interest" description="Disordered" evidence="1">
    <location>
        <begin position="1"/>
        <end position="56"/>
    </location>
</feature>
<dbReference type="InterPro" id="IPR046672">
    <property type="entry name" value="DUF6542"/>
</dbReference>
<feature type="domain" description="DUF6542" evidence="3">
    <location>
        <begin position="64"/>
        <end position="174"/>
    </location>
</feature>
<dbReference type="Proteomes" id="UP001596083">
    <property type="component" value="Unassembled WGS sequence"/>
</dbReference>